<sequence>MLMMVLMAMLHCSSLTAEMGVSPTASERPNMKETIRLYDGDERNSSWSLFDKMRRLGTWKERVEVSGGEGRDGVSGSGIRFSGP</sequence>
<accession>A0AAN7U9Q9</accession>
<name>A0AAN7U9Q9_9PEZI</name>
<feature type="region of interest" description="Disordered" evidence="1">
    <location>
        <begin position="65"/>
        <end position="84"/>
    </location>
</feature>
<proteinExistence type="predicted"/>
<dbReference type="AlphaFoldDB" id="A0AAN7U9Q9"/>
<keyword evidence="2" id="KW-0732">Signal</keyword>
<dbReference type="Proteomes" id="UP001305414">
    <property type="component" value="Unassembled WGS sequence"/>
</dbReference>
<gene>
    <name evidence="3" type="ORF">RRF57_000370</name>
</gene>
<evidence type="ECO:0000256" key="1">
    <source>
        <dbReference type="SAM" id="MobiDB-lite"/>
    </source>
</evidence>
<feature type="chain" id="PRO_5042870945" evidence="2">
    <location>
        <begin position="18"/>
        <end position="84"/>
    </location>
</feature>
<keyword evidence="4" id="KW-1185">Reference proteome</keyword>
<dbReference type="EMBL" id="JAWHQM010000001">
    <property type="protein sequence ID" value="KAK5624654.1"/>
    <property type="molecule type" value="Genomic_DNA"/>
</dbReference>
<protein>
    <submittedName>
        <fullName evidence="3">Uncharacterized protein</fullName>
    </submittedName>
</protein>
<evidence type="ECO:0000313" key="3">
    <source>
        <dbReference type="EMBL" id="KAK5624654.1"/>
    </source>
</evidence>
<comment type="caution">
    <text evidence="3">The sequence shown here is derived from an EMBL/GenBank/DDBJ whole genome shotgun (WGS) entry which is preliminary data.</text>
</comment>
<reference evidence="3 4" key="1">
    <citation type="submission" date="2023-10" db="EMBL/GenBank/DDBJ databases">
        <title>Draft genome sequence of Xylaria bambusicola isolate GMP-LS, the root and basal stem rot pathogen of sugarcane in Indonesia.</title>
        <authorList>
            <person name="Selvaraj P."/>
            <person name="Muralishankar V."/>
            <person name="Muruganantham S."/>
            <person name="Sp S."/>
            <person name="Haryani S."/>
            <person name="Lau K.J.X."/>
            <person name="Naqvi N.I."/>
        </authorList>
    </citation>
    <scope>NUCLEOTIDE SEQUENCE [LARGE SCALE GENOMIC DNA]</scope>
    <source>
        <strain evidence="3">GMP-LS</strain>
    </source>
</reference>
<feature type="signal peptide" evidence="2">
    <location>
        <begin position="1"/>
        <end position="17"/>
    </location>
</feature>
<evidence type="ECO:0000256" key="2">
    <source>
        <dbReference type="SAM" id="SignalP"/>
    </source>
</evidence>
<organism evidence="3 4">
    <name type="scientific">Xylaria bambusicola</name>
    <dbReference type="NCBI Taxonomy" id="326684"/>
    <lineage>
        <taxon>Eukaryota</taxon>
        <taxon>Fungi</taxon>
        <taxon>Dikarya</taxon>
        <taxon>Ascomycota</taxon>
        <taxon>Pezizomycotina</taxon>
        <taxon>Sordariomycetes</taxon>
        <taxon>Xylariomycetidae</taxon>
        <taxon>Xylariales</taxon>
        <taxon>Xylariaceae</taxon>
        <taxon>Xylaria</taxon>
    </lineage>
</organism>
<evidence type="ECO:0000313" key="4">
    <source>
        <dbReference type="Proteomes" id="UP001305414"/>
    </source>
</evidence>